<keyword evidence="4 7" id="KW-0812">Transmembrane</keyword>
<dbReference type="Gene3D" id="1.10.3720.10">
    <property type="entry name" value="MetI-like"/>
    <property type="match status" value="1"/>
</dbReference>
<feature type="transmembrane region" description="Helical" evidence="7">
    <location>
        <begin position="71"/>
        <end position="92"/>
    </location>
</feature>
<dbReference type="SUPFAM" id="SSF161098">
    <property type="entry name" value="MetI-like"/>
    <property type="match status" value="1"/>
</dbReference>
<keyword evidence="10" id="KW-1185">Reference proteome</keyword>
<dbReference type="PROSITE" id="PS50928">
    <property type="entry name" value="ABC_TM1"/>
    <property type="match status" value="1"/>
</dbReference>
<feature type="transmembrane region" description="Helical" evidence="7">
    <location>
        <begin position="261"/>
        <end position="282"/>
    </location>
</feature>
<evidence type="ECO:0000259" key="8">
    <source>
        <dbReference type="PROSITE" id="PS50928"/>
    </source>
</evidence>
<gene>
    <name evidence="9" type="ORF">SAMN04488238_105123</name>
</gene>
<name>A0A1H2YU28_9RHOB</name>
<reference evidence="9 10" key="1">
    <citation type="submission" date="2016-10" db="EMBL/GenBank/DDBJ databases">
        <authorList>
            <person name="de Groot N.N."/>
        </authorList>
    </citation>
    <scope>NUCLEOTIDE SEQUENCE [LARGE SCALE GENOMIC DNA]</scope>
    <source>
        <strain evidence="9 10">CGMCC 1.8894</strain>
    </source>
</reference>
<dbReference type="InterPro" id="IPR000515">
    <property type="entry name" value="MetI-like"/>
</dbReference>
<dbReference type="GO" id="GO:0005886">
    <property type="term" value="C:plasma membrane"/>
    <property type="evidence" value="ECO:0007669"/>
    <property type="project" value="UniProtKB-SubCell"/>
</dbReference>
<sequence>MFRRDWLIALAFLAPALILLFGFTHYPAIQTVIDSFWSTARGRRPAVFVGWDNYARMVQDEIFRRAMINNAIYAAITIPASVALALAMALFVQSRILGRGFLRLAYFTPTVLPLIAVANIWLFFYLPGFGLFEQLRGWAGLSPRNWIGSPDTALYAVTAVTVWAQAGFFMIFYLAALQTIPPSLREAAAIEGCSPLTFFRRVTWPLIMPTTLFISVNATINAFRTVDHIFVMTQGGPNNASMLLLYYIYEQGFRFWDTAYASALTVVMVVLLALVGIGQFFWLDRKVHYR</sequence>
<evidence type="ECO:0000256" key="5">
    <source>
        <dbReference type="ARBA" id="ARBA00022989"/>
    </source>
</evidence>
<keyword evidence="5 7" id="KW-1133">Transmembrane helix</keyword>
<keyword evidence="3" id="KW-1003">Cell membrane</keyword>
<dbReference type="PANTHER" id="PTHR30193">
    <property type="entry name" value="ABC TRANSPORTER PERMEASE PROTEIN"/>
    <property type="match status" value="1"/>
</dbReference>
<dbReference type="RefSeq" id="WP_218132133.1">
    <property type="nucleotide sequence ID" value="NZ_CP061502.1"/>
</dbReference>
<protein>
    <submittedName>
        <fullName evidence="9">sn-glycerol 3-phosphate transport system permease protein</fullName>
    </submittedName>
</protein>
<dbReference type="Proteomes" id="UP000198539">
    <property type="component" value="Unassembled WGS sequence"/>
</dbReference>
<feature type="transmembrane region" description="Helical" evidence="7">
    <location>
        <begin position="104"/>
        <end position="126"/>
    </location>
</feature>
<evidence type="ECO:0000313" key="9">
    <source>
        <dbReference type="EMBL" id="SDX08238.1"/>
    </source>
</evidence>
<dbReference type="CDD" id="cd06261">
    <property type="entry name" value="TM_PBP2"/>
    <property type="match status" value="1"/>
</dbReference>
<evidence type="ECO:0000256" key="4">
    <source>
        <dbReference type="ARBA" id="ARBA00022692"/>
    </source>
</evidence>
<dbReference type="AlphaFoldDB" id="A0A1H2YU28"/>
<dbReference type="EMBL" id="FNOM01000005">
    <property type="protein sequence ID" value="SDX08238.1"/>
    <property type="molecule type" value="Genomic_DNA"/>
</dbReference>
<dbReference type="InterPro" id="IPR035906">
    <property type="entry name" value="MetI-like_sf"/>
</dbReference>
<evidence type="ECO:0000313" key="10">
    <source>
        <dbReference type="Proteomes" id="UP000198539"/>
    </source>
</evidence>
<keyword evidence="6 7" id="KW-0472">Membrane</keyword>
<evidence type="ECO:0000256" key="7">
    <source>
        <dbReference type="RuleBase" id="RU363032"/>
    </source>
</evidence>
<feature type="transmembrane region" description="Helical" evidence="7">
    <location>
        <begin position="204"/>
        <end position="223"/>
    </location>
</feature>
<evidence type="ECO:0000256" key="1">
    <source>
        <dbReference type="ARBA" id="ARBA00004651"/>
    </source>
</evidence>
<feature type="domain" description="ABC transmembrane type-1" evidence="8">
    <location>
        <begin position="67"/>
        <end position="277"/>
    </location>
</feature>
<dbReference type="STRING" id="564137.SAMN04488238_105123"/>
<feature type="transmembrane region" description="Helical" evidence="7">
    <location>
        <begin position="7"/>
        <end position="29"/>
    </location>
</feature>
<dbReference type="Pfam" id="PF00528">
    <property type="entry name" value="BPD_transp_1"/>
    <property type="match status" value="1"/>
</dbReference>
<evidence type="ECO:0000256" key="3">
    <source>
        <dbReference type="ARBA" id="ARBA00022475"/>
    </source>
</evidence>
<dbReference type="GO" id="GO:0055085">
    <property type="term" value="P:transmembrane transport"/>
    <property type="evidence" value="ECO:0007669"/>
    <property type="project" value="InterPro"/>
</dbReference>
<comment type="subcellular location">
    <subcellularLocation>
        <location evidence="1 7">Cell membrane</location>
        <topology evidence="1 7">Multi-pass membrane protein</topology>
    </subcellularLocation>
</comment>
<feature type="transmembrane region" description="Helical" evidence="7">
    <location>
        <begin position="153"/>
        <end position="175"/>
    </location>
</feature>
<proteinExistence type="inferred from homology"/>
<dbReference type="InterPro" id="IPR051393">
    <property type="entry name" value="ABC_transporter_permease"/>
</dbReference>
<accession>A0A1H2YU28</accession>
<comment type="similarity">
    <text evidence="7">Belongs to the binding-protein-dependent transport system permease family.</text>
</comment>
<evidence type="ECO:0000256" key="6">
    <source>
        <dbReference type="ARBA" id="ARBA00023136"/>
    </source>
</evidence>
<organism evidence="9 10">
    <name type="scientific">Roseicitreum antarcticum</name>
    <dbReference type="NCBI Taxonomy" id="564137"/>
    <lineage>
        <taxon>Bacteria</taxon>
        <taxon>Pseudomonadati</taxon>
        <taxon>Pseudomonadota</taxon>
        <taxon>Alphaproteobacteria</taxon>
        <taxon>Rhodobacterales</taxon>
        <taxon>Paracoccaceae</taxon>
        <taxon>Roseicitreum</taxon>
    </lineage>
</organism>
<dbReference type="PANTHER" id="PTHR30193:SF37">
    <property type="entry name" value="INNER MEMBRANE ABC TRANSPORTER PERMEASE PROTEIN YCJO"/>
    <property type="match status" value="1"/>
</dbReference>
<keyword evidence="2 7" id="KW-0813">Transport</keyword>
<evidence type="ECO:0000256" key="2">
    <source>
        <dbReference type="ARBA" id="ARBA00022448"/>
    </source>
</evidence>